<keyword evidence="11 12" id="KW-0472">Membrane</keyword>
<keyword evidence="17" id="KW-1185">Reference proteome</keyword>
<evidence type="ECO:0000256" key="3">
    <source>
        <dbReference type="ARBA" id="ARBA00007931"/>
    </source>
</evidence>
<evidence type="ECO:0000256" key="4">
    <source>
        <dbReference type="ARBA" id="ARBA00022670"/>
    </source>
</evidence>
<dbReference type="Proteomes" id="UP000040576">
    <property type="component" value="Unassembled WGS sequence"/>
</dbReference>
<keyword evidence="4" id="KW-0645">Protease</keyword>
<name>A0A090J0H9_9BACI</name>
<dbReference type="SUPFAM" id="SSF54631">
    <property type="entry name" value="CBS-domain pair"/>
    <property type="match status" value="1"/>
</dbReference>
<dbReference type="PATRIC" id="fig|35841.7.peg.2252"/>
<reference evidence="14 17" key="1">
    <citation type="submission" date="2014-07" db="EMBL/GenBank/DDBJ databases">
        <authorList>
            <person name="Wibberg Daniel"/>
        </authorList>
    </citation>
    <scope>NUCLEOTIDE SEQUENCE [LARGE SCALE GENOMIC DNA]</scope>
</reference>
<proteinExistence type="inferred from homology"/>
<evidence type="ECO:0000313" key="17">
    <source>
        <dbReference type="Proteomes" id="UP000040576"/>
    </source>
</evidence>
<dbReference type="PANTHER" id="PTHR39188">
    <property type="entry name" value="MEMBRANE-ASSOCIATED ZINC METALLOPROTEASE M50B"/>
    <property type="match status" value="1"/>
</dbReference>
<evidence type="ECO:0000256" key="2">
    <source>
        <dbReference type="ARBA" id="ARBA00004141"/>
    </source>
</evidence>
<evidence type="ECO:0000313" key="14">
    <source>
        <dbReference type="EMBL" id="CEE02173.1"/>
    </source>
</evidence>
<dbReference type="EMBL" id="CCRF01000065">
    <property type="protein sequence ID" value="CEE02173.1"/>
    <property type="molecule type" value="Genomic_DNA"/>
</dbReference>
<dbReference type="GO" id="GO:0016020">
    <property type="term" value="C:membrane"/>
    <property type="evidence" value="ECO:0007669"/>
    <property type="project" value="UniProtKB-SubCell"/>
</dbReference>
<dbReference type="GO" id="GO:0006508">
    <property type="term" value="P:proteolysis"/>
    <property type="evidence" value="ECO:0007669"/>
    <property type="project" value="UniProtKB-KW"/>
</dbReference>
<gene>
    <name evidence="15" type="ORF">B4167_0872</name>
    <name evidence="14" type="ORF">BT1A1_2352</name>
</gene>
<evidence type="ECO:0000256" key="6">
    <source>
        <dbReference type="ARBA" id="ARBA00022723"/>
    </source>
</evidence>
<evidence type="ECO:0000256" key="11">
    <source>
        <dbReference type="ARBA" id="ARBA00023136"/>
    </source>
</evidence>
<dbReference type="OrthoDB" id="166377at2"/>
<evidence type="ECO:0000256" key="8">
    <source>
        <dbReference type="ARBA" id="ARBA00022833"/>
    </source>
</evidence>
<keyword evidence="10" id="KW-0482">Metalloprotease</keyword>
<feature type="transmembrane region" description="Helical" evidence="12">
    <location>
        <begin position="7"/>
        <end position="27"/>
    </location>
</feature>
<evidence type="ECO:0000256" key="10">
    <source>
        <dbReference type="ARBA" id="ARBA00023049"/>
    </source>
</evidence>
<feature type="transmembrane region" description="Helical" evidence="12">
    <location>
        <begin position="123"/>
        <end position="146"/>
    </location>
</feature>
<dbReference type="InterPro" id="IPR008915">
    <property type="entry name" value="Peptidase_M50"/>
</dbReference>
<evidence type="ECO:0000313" key="16">
    <source>
        <dbReference type="Proteomes" id="UP000032076"/>
    </source>
</evidence>
<evidence type="ECO:0000259" key="13">
    <source>
        <dbReference type="Pfam" id="PF02163"/>
    </source>
</evidence>
<evidence type="ECO:0000256" key="9">
    <source>
        <dbReference type="ARBA" id="ARBA00022989"/>
    </source>
</evidence>
<dbReference type="Proteomes" id="UP000032076">
    <property type="component" value="Unassembled WGS sequence"/>
</dbReference>
<evidence type="ECO:0000256" key="1">
    <source>
        <dbReference type="ARBA" id="ARBA00001947"/>
    </source>
</evidence>
<evidence type="ECO:0000256" key="7">
    <source>
        <dbReference type="ARBA" id="ARBA00022801"/>
    </source>
</evidence>
<sequence length="286" mass="33614">MNKWLRLLTQIHIHPLLWLIVAIAVITARFQELLLLIVIVLIHELGHAAAASFFSWRIKNIILLPFGGVLETDEHGNRPIKEEFIVTVCGPAQHVWMMISAFLFHECQIIGDRIYTDFINYNFMILIFNCLPIMPLDGGKIVYLLFTKYYPFHIALKRSIILSLLFLFIYCSVILIVFPFHLNGWVIAIFLFLSLHNEWKNRPYTWMRFLIERYHRPTDEVGRIKKIYAKKDDLLSSAIEKFQRGTGHQIIVIDAGKQVAIIPEKKILKYYFEKSPIRLKLEDLLY</sequence>
<dbReference type="EMBL" id="JXLU01000147">
    <property type="protein sequence ID" value="KIO70180.1"/>
    <property type="molecule type" value="Genomic_DNA"/>
</dbReference>
<dbReference type="PANTHER" id="PTHR39188:SF3">
    <property type="entry name" value="STAGE IV SPORULATION PROTEIN FB"/>
    <property type="match status" value="1"/>
</dbReference>
<protein>
    <submittedName>
        <fullName evidence="14">Peptidase M50</fullName>
    </submittedName>
</protein>
<evidence type="ECO:0000256" key="12">
    <source>
        <dbReference type="SAM" id="Phobius"/>
    </source>
</evidence>
<keyword evidence="8" id="KW-0862">Zinc</keyword>
<accession>A0A090J0H9</accession>
<evidence type="ECO:0000313" key="15">
    <source>
        <dbReference type="EMBL" id="KIO70180.1"/>
    </source>
</evidence>
<comment type="subcellular location">
    <subcellularLocation>
        <location evidence="2">Membrane</location>
        <topology evidence="2">Multi-pass membrane protein</topology>
    </subcellularLocation>
</comment>
<dbReference type="GO" id="GO:0046872">
    <property type="term" value="F:metal ion binding"/>
    <property type="evidence" value="ECO:0007669"/>
    <property type="project" value="UniProtKB-KW"/>
</dbReference>
<dbReference type="Pfam" id="PF02163">
    <property type="entry name" value="Peptidase_M50"/>
    <property type="match status" value="1"/>
</dbReference>
<dbReference type="CDD" id="cd06161">
    <property type="entry name" value="S2P-M50_SpoIVFB"/>
    <property type="match status" value="1"/>
</dbReference>
<dbReference type="RefSeq" id="WP_034771384.1">
    <property type="nucleotide sequence ID" value="NZ_CCRF01000065.1"/>
</dbReference>
<feature type="domain" description="Peptidase M50" evidence="13">
    <location>
        <begin position="33"/>
        <end position="104"/>
    </location>
</feature>
<comment type="similarity">
    <text evidence="3">Belongs to the peptidase M50B family.</text>
</comment>
<dbReference type="AlphaFoldDB" id="A0A090J0H9"/>
<reference evidence="15 16" key="2">
    <citation type="submission" date="2015-01" db="EMBL/GenBank/DDBJ databases">
        <title>Draft Genome Sequences of Four Bacillus thermoamylovorans Strains, Isolated From Food Products.</title>
        <authorList>
            <person name="Krawcyk A.O."/>
            <person name="Berendsen E.M."/>
            <person name="Eijlander R.T."/>
            <person name="de Jong A."/>
            <person name="Wells-Bennik M."/>
            <person name="Kuipers O.P."/>
        </authorList>
    </citation>
    <scope>NUCLEOTIDE SEQUENCE [LARGE SCALE GENOMIC DNA]</scope>
    <source>
        <strain evidence="15 16">B4167</strain>
    </source>
</reference>
<keyword evidence="9 12" id="KW-1133">Transmembrane helix</keyword>
<feature type="transmembrane region" description="Helical" evidence="12">
    <location>
        <begin position="158"/>
        <end position="176"/>
    </location>
</feature>
<dbReference type="InterPro" id="IPR046342">
    <property type="entry name" value="CBS_dom_sf"/>
</dbReference>
<keyword evidence="7" id="KW-0378">Hydrolase</keyword>
<feature type="transmembrane region" description="Helical" evidence="12">
    <location>
        <begin position="33"/>
        <end position="56"/>
    </location>
</feature>
<dbReference type="GO" id="GO:0008237">
    <property type="term" value="F:metallopeptidase activity"/>
    <property type="evidence" value="ECO:0007669"/>
    <property type="project" value="UniProtKB-KW"/>
</dbReference>
<keyword evidence="5 12" id="KW-0812">Transmembrane</keyword>
<keyword evidence="6" id="KW-0479">Metal-binding</keyword>
<organism evidence="14 17">
    <name type="scientific">Caldibacillus thermoamylovorans</name>
    <dbReference type="NCBI Taxonomy" id="35841"/>
    <lineage>
        <taxon>Bacteria</taxon>
        <taxon>Bacillati</taxon>
        <taxon>Bacillota</taxon>
        <taxon>Bacilli</taxon>
        <taxon>Bacillales</taxon>
        <taxon>Bacillaceae</taxon>
        <taxon>Caldibacillus</taxon>
    </lineage>
</organism>
<evidence type="ECO:0000256" key="5">
    <source>
        <dbReference type="ARBA" id="ARBA00022692"/>
    </source>
</evidence>
<comment type="cofactor">
    <cofactor evidence="1">
        <name>Zn(2+)</name>
        <dbReference type="ChEBI" id="CHEBI:29105"/>
    </cofactor>
</comment>